<dbReference type="EC" id="3.6.-.-" evidence="6"/>
<accession>A0A2S9XS50</accession>
<feature type="binding site" evidence="6">
    <location>
        <position position="118"/>
    </location>
    <ligand>
        <name>(6S)-5-formyl-5,6,7,8-tetrahydrofolate</name>
        <dbReference type="ChEBI" id="CHEBI:57457"/>
    </ligand>
</feature>
<dbReference type="AlphaFoldDB" id="A0A2S9XS50"/>
<dbReference type="Gene3D" id="1.20.120.430">
    <property type="entry name" value="tRNA modification GTPase MnmE domain 2"/>
    <property type="match status" value="1"/>
</dbReference>
<keyword evidence="3 6" id="KW-0547">Nucleotide-binding</keyword>
<keyword evidence="6" id="KW-0460">Magnesium</keyword>
<comment type="subcellular location">
    <subcellularLocation>
        <location evidence="6">Cytoplasm</location>
    </subcellularLocation>
</comment>
<dbReference type="InterPro" id="IPR018948">
    <property type="entry name" value="GTP-bd_TrmE_N"/>
</dbReference>
<comment type="caution">
    <text evidence="10">The sequence shown here is derived from an EMBL/GenBank/DDBJ whole genome shotgun (WGS) entry which is preliminary data.</text>
</comment>
<evidence type="ECO:0000259" key="9">
    <source>
        <dbReference type="Pfam" id="PF12631"/>
    </source>
</evidence>
<evidence type="ECO:0000259" key="7">
    <source>
        <dbReference type="Pfam" id="PF01926"/>
    </source>
</evidence>
<dbReference type="GO" id="GO:0003924">
    <property type="term" value="F:GTPase activity"/>
    <property type="evidence" value="ECO:0007669"/>
    <property type="project" value="UniProtKB-UniRule"/>
</dbReference>
<feature type="binding site" evidence="6">
    <location>
        <position position="248"/>
    </location>
    <ligand>
        <name>Mg(2+)</name>
        <dbReference type="ChEBI" id="CHEBI:18420"/>
    </ligand>
</feature>
<comment type="similarity">
    <text evidence="1 6">Belongs to the TRAFAC class TrmE-Era-EngA-EngB-Septin-like GTPase superfamily. TrmE GTPase family.</text>
</comment>
<feature type="binding site" evidence="6">
    <location>
        <position position="25"/>
    </location>
    <ligand>
        <name>(6S)-5-formyl-5,6,7,8-tetrahydrofolate</name>
        <dbReference type="ChEBI" id="CHEBI:57457"/>
    </ligand>
</feature>
<keyword evidence="6" id="KW-0479">Metal-binding</keyword>
<feature type="domain" description="G" evidence="7">
    <location>
        <begin position="215"/>
        <end position="301"/>
    </location>
</feature>
<evidence type="ECO:0000256" key="5">
    <source>
        <dbReference type="ARBA" id="ARBA00023134"/>
    </source>
</evidence>
<evidence type="ECO:0000313" key="11">
    <source>
        <dbReference type="Proteomes" id="UP000238823"/>
    </source>
</evidence>
<organism evidence="10 11">
    <name type="scientific">Enhygromyxa salina</name>
    <dbReference type="NCBI Taxonomy" id="215803"/>
    <lineage>
        <taxon>Bacteria</taxon>
        <taxon>Pseudomonadati</taxon>
        <taxon>Myxococcota</taxon>
        <taxon>Polyangia</taxon>
        <taxon>Nannocystales</taxon>
        <taxon>Nannocystaceae</taxon>
        <taxon>Enhygromyxa</taxon>
    </lineage>
</organism>
<sequence length="444" mass="46726">MTASEERTIAGVATGTPDGGVAIIRISGPQACPIAKSVIVGELPGARVLAVRRLAVGGERALVGVMPGPRSFTGDDVVELHVHAGARNVAEILEAVLEAGAVAAAAGEFTRRAFANRRLSLDQAEGIAALIGAQTQAALDQARRLVAGELGREVEAVRERVELLRVEIEANLDFPEDVDPLDEARFVTTAASLGAAVGVWLAGFERGRRARERARVVIAGPPNAGKSALFNALLGRRRALVSATAGTTRDYVEAELTIEGRELCVVDTAGLRDSDDHIEVAGVELGREQIAGADVIVWVEGADQPVGLGPDHDGHFNHFNMSAGASVIRVENKQELGRRRPDWIGVSAEPGTELEPLRRAIADAVTLGGEQWIGLARHRDRAREAADALAEAHTLLRAAAGLELVALSLAVAERCLGEITGRAALGPVGEDVLHAIFSRFCIGK</sequence>
<dbReference type="CDD" id="cd04164">
    <property type="entry name" value="trmE"/>
    <property type="match status" value="1"/>
</dbReference>
<dbReference type="NCBIfam" id="TIGR00231">
    <property type="entry name" value="small_GTP"/>
    <property type="match status" value="1"/>
</dbReference>
<evidence type="ECO:0000256" key="6">
    <source>
        <dbReference type="HAMAP-Rule" id="MF_00379"/>
    </source>
</evidence>
<feature type="binding site" evidence="6">
    <location>
        <begin position="242"/>
        <end position="248"/>
    </location>
    <ligand>
        <name>GTP</name>
        <dbReference type="ChEBI" id="CHEBI:37565"/>
    </ligand>
</feature>
<dbReference type="SUPFAM" id="SSF116878">
    <property type="entry name" value="TrmE connector domain"/>
    <property type="match status" value="1"/>
</dbReference>
<dbReference type="GO" id="GO:0005525">
    <property type="term" value="F:GTP binding"/>
    <property type="evidence" value="ECO:0007669"/>
    <property type="project" value="UniProtKB-UniRule"/>
</dbReference>
<comment type="function">
    <text evidence="6">Exhibits a very high intrinsic GTPase hydrolysis rate. Involved in the addition of a carboxymethylaminomethyl (cmnm) group at the wobble position (U34) of certain tRNAs, forming tRNA-cmnm(5)s(2)U34.</text>
</comment>
<evidence type="ECO:0000259" key="8">
    <source>
        <dbReference type="Pfam" id="PF10396"/>
    </source>
</evidence>
<dbReference type="RefSeq" id="WP_106094122.1">
    <property type="nucleotide sequence ID" value="NZ_PVNL01000136.1"/>
</dbReference>
<dbReference type="GO" id="GO:0002098">
    <property type="term" value="P:tRNA wobble uridine modification"/>
    <property type="evidence" value="ECO:0007669"/>
    <property type="project" value="TreeGrafter"/>
</dbReference>
<reference evidence="10 11" key="1">
    <citation type="submission" date="2018-03" db="EMBL/GenBank/DDBJ databases">
        <title>Draft Genome Sequences of the Obligatory Marine Myxobacteria Enhygromyxa salina SWB007.</title>
        <authorList>
            <person name="Poehlein A."/>
            <person name="Moghaddam J.A."/>
            <person name="Harms H."/>
            <person name="Alanjari M."/>
            <person name="Koenig G.M."/>
            <person name="Daniel R."/>
            <person name="Schaeberle T.F."/>
        </authorList>
    </citation>
    <scope>NUCLEOTIDE SEQUENCE [LARGE SCALE GENOMIC DNA]</scope>
    <source>
        <strain evidence="10 11">SWB007</strain>
    </source>
</reference>
<dbReference type="InterPro" id="IPR006073">
    <property type="entry name" value="GTP-bd"/>
</dbReference>
<dbReference type="OrthoDB" id="9805918at2"/>
<keyword evidence="4 6" id="KW-0630">Potassium</keyword>
<dbReference type="PANTHER" id="PTHR42714:SF2">
    <property type="entry name" value="TRNA MODIFICATION GTPASE GTPBP3, MITOCHONDRIAL"/>
    <property type="match status" value="1"/>
</dbReference>
<dbReference type="Pfam" id="PF10396">
    <property type="entry name" value="TrmE_N"/>
    <property type="match status" value="1"/>
</dbReference>
<dbReference type="PANTHER" id="PTHR42714">
    <property type="entry name" value="TRNA MODIFICATION GTPASE GTPBP3"/>
    <property type="match status" value="1"/>
</dbReference>
<feature type="binding site" evidence="6">
    <location>
        <begin position="267"/>
        <end position="270"/>
    </location>
    <ligand>
        <name>GTP</name>
        <dbReference type="ChEBI" id="CHEBI:37565"/>
    </ligand>
</feature>
<dbReference type="SUPFAM" id="SSF52540">
    <property type="entry name" value="P-loop containing nucleoside triphosphate hydrolases"/>
    <property type="match status" value="1"/>
</dbReference>
<dbReference type="InterPro" id="IPR005225">
    <property type="entry name" value="Small_GTP-bd"/>
</dbReference>
<feature type="domain" description="GTP-binding protein TrmE N-terminal" evidence="8">
    <location>
        <begin position="8"/>
        <end position="118"/>
    </location>
</feature>
<comment type="cofactor">
    <cofactor evidence="6">
        <name>K(+)</name>
        <dbReference type="ChEBI" id="CHEBI:29103"/>
    </cofactor>
    <text evidence="6">Binds 1 potassium ion per subunit.</text>
</comment>
<evidence type="ECO:0000256" key="1">
    <source>
        <dbReference type="ARBA" id="ARBA00011043"/>
    </source>
</evidence>
<dbReference type="EMBL" id="PVNL01000136">
    <property type="protein sequence ID" value="PRP95694.1"/>
    <property type="molecule type" value="Genomic_DNA"/>
</dbReference>
<dbReference type="Pfam" id="PF01926">
    <property type="entry name" value="MMR_HSR1"/>
    <property type="match status" value="1"/>
</dbReference>
<evidence type="ECO:0000256" key="2">
    <source>
        <dbReference type="ARBA" id="ARBA00022694"/>
    </source>
</evidence>
<protein>
    <recommendedName>
        <fullName evidence="6">tRNA modification GTPase MnmE</fullName>
        <ecNumber evidence="6">3.6.-.-</ecNumber>
    </recommendedName>
</protein>
<keyword evidence="2 6" id="KW-0819">tRNA processing</keyword>
<dbReference type="Gene3D" id="3.30.1360.120">
    <property type="entry name" value="Probable tRNA modification gtpase trme, domain 1"/>
    <property type="match status" value="1"/>
</dbReference>
<dbReference type="InterPro" id="IPR027266">
    <property type="entry name" value="TrmE/GcvT-like"/>
</dbReference>
<dbReference type="Proteomes" id="UP000238823">
    <property type="component" value="Unassembled WGS sequence"/>
</dbReference>
<comment type="caution">
    <text evidence="6">Lacks conserved residue(s) required for the propagation of feature annotation.</text>
</comment>
<dbReference type="HAMAP" id="MF_00379">
    <property type="entry name" value="GTPase_MnmE"/>
    <property type="match status" value="1"/>
</dbReference>
<dbReference type="InterPro" id="IPR031168">
    <property type="entry name" value="G_TrmE"/>
</dbReference>
<dbReference type="GO" id="GO:0046872">
    <property type="term" value="F:metal ion binding"/>
    <property type="evidence" value="ECO:0007669"/>
    <property type="project" value="UniProtKB-KW"/>
</dbReference>
<gene>
    <name evidence="6 10" type="primary">mnmE</name>
    <name evidence="6" type="synonym">trmE</name>
    <name evidence="10" type="ORF">ENSA7_73280</name>
</gene>
<evidence type="ECO:0000313" key="10">
    <source>
        <dbReference type="EMBL" id="PRP95694.1"/>
    </source>
</evidence>
<dbReference type="SUPFAM" id="SSF103025">
    <property type="entry name" value="Folate-binding domain"/>
    <property type="match status" value="1"/>
</dbReference>
<keyword evidence="5 6" id="KW-0342">GTP-binding</keyword>
<feature type="binding site" evidence="6">
    <location>
        <position position="79"/>
    </location>
    <ligand>
        <name>(6S)-5-formyl-5,6,7,8-tetrahydrofolate</name>
        <dbReference type="ChEBI" id="CHEBI:57457"/>
    </ligand>
</feature>
<comment type="subunit">
    <text evidence="6">Homodimer. Heterotetramer of two MnmE and two MnmG subunits.</text>
</comment>
<feature type="binding site" evidence="6">
    <location>
        <position position="444"/>
    </location>
    <ligand>
        <name>(6S)-5-formyl-5,6,7,8-tetrahydrofolate</name>
        <dbReference type="ChEBI" id="CHEBI:57457"/>
    </ligand>
</feature>
<dbReference type="Pfam" id="PF12631">
    <property type="entry name" value="MnmE_helical"/>
    <property type="match status" value="1"/>
</dbReference>
<proteinExistence type="inferred from homology"/>
<dbReference type="InterPro" id="IPR027368">
    <property type="entry name" value="MnmE_dom2"/>
</dbReference>
<dbReference type="InterPro" id="IPR025867">
    <property type="entry name" value="MnmE_helical"/>
</dbReference>
<evidence type="ECO:0000256" key="3">
    <source>
        <dbReference type="ARBA" id="ARBA00022741"/>
    </source>
</evidence>
<dbReference type="InterPro" id="IPR004520">
    <property type="entry name" value="GTPase_MnmE"/>
</dbReference>
<feature type="domain" description="MnmE helical" evidence="9">
    <location>
        <begin position="121"/>
        <end position="441"/>
    </location>
</feature>
<dbReference type="Gene3D" id="3.40.50.300">
    <property type="entry name" value="P-loop containing nucleotide triphosphate hydrolases"/>
    <property type="match status" value="1"/>
</dbReference>
<dbReference type="GO" id="GO:0030488">
    <property type="term" value="P:tRNA methylation"/>
    <property type="evidence" value="ECO:0007669"/>
    <property type="project" value="TreeGrafter"/>
</dbReference>
<name>A0A2S9XS50_9BACT</name>
<dbReference type="InterPro" id="IPR027417">
    <property type="entry name" value="P-loop_NTPase"/>
</dbReference>
<feature type="binding site" evidence="6">
    <location>
        <position position="227"/>
    </location>
    <ligand>
        <name>Mg(2+)</name>
        <dbReference type="ChEBI" id="CHEBI:18420"/>
    </ligand>
</feature>
<keyword evidence="6 10" id="KW-0378">Hydrolase</keyword>
<dbReference type="GO" id="GO:0005737">
    <property type="term" value="C:cytoplasm"/>
    <property type="evidence" value="ECO:0007669"/>
    <property type="project" value="UniProtKB-SubCell"/>
</dbReference>
<dbReference type="CDD" id="cd14858">
    <property type="entry name" value="TrmE_N"/>
    <property type="match status" value="1"/>
</dbReference>
<keyword evidence="6" id="KW-0963">Cytoplasm</keyword>
<evidence type="ECO:0000256" key="4">
    <source>
        <dbReference type="ARBA" id="ARBA00022958"/>
    </source>
</evidence>